<dbReference type="InterPro" id="IPR041373">
    <property type="entry name" value="RT_RNaseH"/>
</dbReference>
<dbReference type="PANTHER" id="PTHR37984">
    <property type="entry name" value="PROTEIN CBG26694"/>
    <property type="match status" value="1"/>
</dbReference>
<name>A0A0N4WGN7_HAEPC</name>
<evidence type="ECO:0000256" key="4">
    <source>
        <dbReference type="ARBA" id="ARBA00022759"/>
    </source>
</evidence>
<keyword evidence="1" id="KW-0808">Transferase</keyword>
<keyword evidence="6" id="KW-0695">RNA-directed DNA polymerase</keyword>
<keyword evidence="3" id="KW-0540">Nuclease</keyword>
<dbReference type="CDD" id="cd09274">
    <property type="entry name" value="RNase_HI_RT_Ty3"/>
    <property type="match status" value="1"/>
</dbReference>
<dbReference type="GO" id="GO:0004519">
    <property type="term" value="F:endonuclease activity"/>
    <property type="evidence" value="ECO:0007669"/>
    <property type="project" value="UniProtKB-KW"/>
</dbReference>
<keyword evidence="4" id="KW-0255">Endonuclease</keyword>
<evidence type="ECO:0000313" key="8">
    <source>
        <dbReference type="WBParaSite" id="HPLM_0000998801-mRNA-1"/>
    </source>
</evidence>
<dbReference type="WBParaSite" id="HPLM_0000998801-mRNA-1">
    <property type="protein sequence ID" value="HPLM_0000998801-mRNA-1"/>
    <property type="gene ID" value="HPLM_0000998801"/>
</dbReference>
<evidence type="ECO:0000256" key="3">
    <source>
        <dbReference type="ARBA" id="ARBA00022722"/>
    </source>
</evidence>
<organism evidence="8">
    <name type="scientific">Haemonchus placei</name>
    <name type="common">Barber's pole worm</name>
    <dbReference type="NCBI Taxonomy" id="6290"/>
    <lineage>
        <taxon>Eukaryota</taxon>
        <taxon>Metazoa</taxon>
        <taxon>Ecdysozoa</taxon>
        <taxon>Nematoda</taxon>
        <taxon>Chromadorea</taxon>
        <taxon>Rhabditida</taxon>
        <taxon>Rhabditina</taxon>
        <taxon>Rhabditomorpha</taxon>
        <taxon>Strongyloidea</taxon>
        <taxon>Trichostrongylidae</taxon>
        <taxon>Haemonchus</taxon>
    </lineage>
</organism>
<dbReference type="GO" id="GO:0016787">
    <property type="term" value="F:hydrolase activity"/>
    <property type="evidence" value="ECO:0007669"/>
    <property type="project" value="UniProtKB-KW"/>
</dbReference>
<evidence type="ECO:0000256" key="5">
    <source>
        <dbReference type="ARBA" id="ARBA00022801"/>
    </source>
</evidence>
<evidence type="ECO:0000256" key="2">
    <source>
        <dbReference type="ARBA" id="ARBA00022695"/>
    </source>
</evidence>
<dbReference type="OMA" id="ANGEECP"/>
<dbReference type="InterPro" id="IPR043502">
    <property type="entry name" value="DNA/RNA_pol_sf"/>
</dbReference>
<evidence type="ECO:0000259" key="7">
    <source>
        <dbReference type="Pfam" id="PF17917"/>
    </source>
</evidence>
<sequence>MDEESRQLLTINTHRGYIYRFDRLPFGVKATPAIFQQQMDTLTAGLEGTAARIQDFGFRLRLEKCSLLHTEIRYLGFIIDAEGRRSDPSKIEAIQRMTISKDVSQVRAFLELVNFYGTFVRELHNLRAPLDALTKKDAAFTWSPECQSCFPVSILIGSRRLSNPTFFLHTTTLLCRLSSLQTLPTTELELSSHKDSQTDTKKLSTSLAAFPAQKKYSQIEKEALAIIFAAQKFQRFIHGRHFTLRTDYKPLISIFGTNKEVSVYTANRLQRWATTLLNYNFSIQYVKTSEFGQADALSRLSGLQSPKPEDRVIASANTDLCAEVMDNCHRLPVSFSFVKAATTADHTLT</sequence>
<dbReference type="InterPro" id="IPR043128">
    <property type="entry name" value="Rev_trsase/Diguanyl_cyclase"/>
</dbReference>
<dbReference type="GO" id="GO:0003964">
    <property type="term" value="F:RNA-directed DNA polymerase activity"/>
    <property type="evidence" value="ECO:0007669"/>
    <property type="project" value="UniProtKB-KW"/>
</dbReference>
<reference evidence="8" key="1">
    <citation type="submission" date="2017-02" db="UniProtKB">
        <authorList>
            <consortium name="WormBaseParasite"/>
        </authorList>
    </citation>
    <scope>IDENTIFICATION</scope>
</reference>
<dbReference type="Gene3D" id="3.10.10.10">
    <property type="entry name" value="HIV Type 1 Reverse Transcriptase, subunit A, domain 1"/>
    <property type="match status" value="1"/>
</dbReference>
<feature type="domain" description="Reverse transcriptase RNase H-like" evidence="7">
    <location>
        <begin position="211"/>
        <end position="279"/>
    </location>
</feature>
<protein>
    <submittedName>
        <fullName evidence="8">RT_RNaseH domain-containing protein</fullName>
    </submittedName>
</protein>
<dbReference type="SUPFAM" id="SSF56672">
    <property type="entry name" value="DNA/RNA polymerases"/>
    <property type="match status" value="1"/>
</dbReference>
<keyword evidence="2" id="KW-0548">Nucleotidyltransferase</keyword>
<evidence type="ECO:0000256" key="1">
    <source>
        <dbReference type="ARBA" id="ARBA00022679"/>
    </source>
</evidence>
<dbReference type="Pfam" id="PF17917">
    <property type="entry name" value="RT_RNaseH"/>
    <property type="match status" value="1"/>
</dbReference>
<accession>A0A0N4WGN7</accession>
<dbReference type="Gene3D" id="3.30.70.270">
    <property type="match status" value="3"/>
</dbReference>
<proteinExistence type="predicted"/>
<dbReference type="AlphaFoldDB" id="A0A0N4WGN7"/>
<evidence type="ECO:0000256" key="6">
    <source>
        <dbReference type="ARBA" id="ARBA00022918"/>
    </source>
</evidence>
<keyword evidence="5" id="KW-0378">Hydrolase</keyword>
<dbReference type="PANTHER" id="PTHR37984:SF5">
    <property type="entry name" value="PROTEIN NYNRIN-LIKE"/>
    <property type="match status" value="1"/>
</dbReference>
<dbReference type="InterPro" id="IPR050951">
    <property type="entry name" value="Retrovirus_Pol_polyprotein"/>
</dbReference>